<evidence type="ECO:0000256" key="1">
    <source>
        <dbReference type="SAM" id="MobiDB-lite"/>
    </source>
</evidence>
<organism evidence="2 3">
    <name type="scientific">Cellulomonas cellasea DSM 20118</name>
    <dbReference type="NCBI Taxonomy" id="1408250"/>
    <lineage>
        <taxon>Bacteria</taxon>
        <taxon>Bacillati</taxon>
        <taxon>Actinomycetota</taxon>
        <taxon>Actinomycetes</taxon>
        <taxon>Micrococcales</taxon>
        <taxon>Cellulomonadaceae</taxon>
        <taxon>Cellulomonas</taxon>
    </lineage>
</organism>
<dbReference type="Proteomes" id="UP000029833">
    <property type="component" value="Unassembled WGS sequence"/>
</dbReference>
<feature type="region of interest" description="Disordered" evidence="1">
    <location>
        <begin position="40"/>
        <end position="73"/>
    </location>
</feature>
<dbReference type="InterPro" id="IPR029035">
    <property type="entry name" value="DHS-like_NAD/FAD-binding_dom"/>
</dbReference>
<dbReference type="Pfam" id="PF13289">
    <property type="entry name" value="SIR2_2"/>
    <property type="match status" value="1"/>
</dbReference>
<name>A0A0A0B5D5_9CELL</name>
<evidence type="ECO:0000313" key="2">
    <source>
        <dbReference type="EMBL" id="KGM02055.1"/>
    </source>
</evidence>
<dbReference type="STRING" id="1408250.Q760_15865"/>
<proteinExistence type="predicted"/>
<evidence type="ECO:0000313" key="3">
    <source>
        <dbReference type="Proteomes" id="UP000029833"/>
    </source>
</evidence>
<comment type="caution">
    <text evidence="2">The sequence shown here is derived from an EMBL/GenBank/DDBJ whole genome shotgun (WGS) entry which is preliminary data.</text>
</comment>
<sequence>MIPGDLAHLDADAMVLPTDRGFTVERQWFPVLGLADGNAGPGAGPGVAAERDGAAHLPSGDSDGDGDASESPTPALVAALRPEGWPDGAGRARTTGAGTPVLPTWFVDSVRDPTLDGKDAADALADRVGHALRAVASSDVQPGRGRSRVLVALPTLGVGGGDFGSLRGLVIDAQLAACRAAAEETGIDVVVVARNASDYAAFQDHRRSRLGDTAGHVDDERARALGRRARDGSLALFIAAGVGMGAGLPGWRQLIDLLAGDTDDPEGTRTALALLASPLDQAELLRMRLPDLAQRIADHVGSTSRYAVAHALLASLRCRRAVTTNYDRLYELAVGDVDGALPISVLPTHRVAAHAPWLLKMHGDSEDPASIVLSRSDFVGFDSSFRPMGALVQALLLTQHVLVVGASMQDDNFLRLAYEIRGFLGDPREDGEPLFGTVLTLSEDPAQGELWRGWFDYVAMSRDPHDDRARELAVFLDHVAMHASRPSFALDVRYEQLLDPPEQDAARAARALLHQLEDLDLADRDRWSTIVEALRDSGAEG</sequence>
<dbReference type="EMBL" id="AXNT01000069">
    <property type="protein sequence ID" value="KGM02055.1"/>
    <property type="molecule type" value="Genomic_DNA"/>
</dbReference>
<dbReference type="AlphaFoldDB" id="A0A0A0B5D5"/>
<protein>
    <submittedName>
        <fullName evidence="2">Uncharacterized protein</fullName>
    </submittedName>
</protein>
<reference evidence="2 3" key="1">
    <citation type="submission" date="2013-10" db="EMBL/GenBank/DDBJ databases">
        <authorList>
            <person name="Wang G."/>
            <person name="Zhuang W."/>
        </authorList>
    </citation>
    <scope>NUCLEOTIDE SEQUENCE [LARGE SCALE GENOMIC DNA]</scope>
    <source>
        <strain evidence="2 3">DSM 20118</strain>
    </source>
</reference>
<dbReference type="SUPFAM" id="SSF52467">
    <property type="entry name" value="DHS-like NAD/FAD-binding domain"/>
    <property type="match status" value="1"/>
</dbReference>
<keyword evidence="3" id="KW-1185">Reference proteome</keyword>
<gene>
    <name evidence="2" type="ORF">Q760_15865</name>
</gene>
<accession>A0A0A0B5D5</accession>